<evidence type="ECO:0000313" key="3">
    <source>
        <dbReference type="Proteomes" id="UP001500298"/>
    </source>
</evidence>
<keyword evidence="3" id="KW-1185">Reference proteome</keyword>
<comment type="caution">
    <text evidence="2">The sequence shown here is derived from an EMBL/GenBank/DDBJ whole genome shotgun (WGS) entry which is preliminary data.</text>
</comment>
<evidence type="ECO:0008006" key="4">
    <source>
        <dbReference type="Google" id="ProtNLM"/>
    </source>
</evidence>
<evidence type="ECO:0000313" key="2">
    <source>
        <dbReference type="EMBL" id="GAA4822566.1"/>
    </source>
</evidence>
<evidence type="ECO:0000256" key="1">
    <source>
        <dbReference type="SAM" id="MobiDB-lite"/>
    </source>
</evidence>
<dbReference type="Proteomes" id="UP001500298">
    <property type="component" value="Unassembled WGS sequence"/>
</dbReference>
<organism evidence="2 3">
    <name type="scientific">Algivirga pacifica</name>
    <dbReference type="NCBI Taxonomy" id="1162670"/>
    <lineage>
        <taxon>Bacteria</taxon>
        <taxon>Pseudomonadati</taxon>
        <taxon>Bacteroidota</taxon>
        <taxon>Cytophagia</taxon>
        <taxon>Cytophagales</taxon>
        <taxon>Flammeovirgaceae</taxon>
        <taxon>Algivirga</taxon>
    </lineage>
</organism>
<dbReference type="EMBL" id="BAABJX010000007">
    <property type="protein sequence ID" value="GAA4822566.1"/>
    <property type="molecule type" value="Genomic_DNA"/>
</dbReference>
<proteinExistence type="predicted"/>
<feature type="region of interest" description="Disordered" evidence="1">
    <location>
        <begin position="1"/>
        <end position="20"/>
    </location>
</feature>
<accession>A0ABP9D4H1</accession>
<sequence length="401" mass="43297">MVGCNDDNGDDMNPSEERKTSGFVLVATTAEETAIVNYFDSLPSGTVDVTEGTAFQSFFPLSSSNGALYMTRPNGEAGFAKVGVDGDGNFVEDAFISTIGDNTFALRVRDENFGLFHDRNSPDFVSIFDPETMEVTGTLPMTGSTLGDTVALRYQNFIFRGQDEFFSSIRGEAGESFPGIPFFAASTSAGFVNQAGFDLGPDPVFTMNRFGQRYVDESGNLYFYHAGNLSLPNVPGSILKIPAGETDFDPDYNFAVAQVFNPSNLGGFLSAFYYHKNDIGYALINAELDPQIIEIITNAGGFGGLTTQDIQTIQQLLFTSPTGAWVKVNMQTQSVEKIEGLPAVSPFDNTTVTFIDNEPYFVISNPTTNAAYKLNASGVAEQVFEVVGAPISGLYNLSVNE</sequence>
<name>A0ABP9D4H1_9BACT</name>
<protein>
    <recommendedName>
        <fullName evidence="4">DUF4374 domain-containing protein</fullName>
    </recommendedName>
</protein>
<gene>
    <name evidence="2" type="ORF">GCM10023331_03640</name>
</gene>
<reference evidence="3" key="1">
    <citation type="journal article" date="2019" name="Int. J. Syst. Evol. Microbiol.">
        <title>The Global Catalogue of Microorganisms (GCM) 10K type strain sequencing project: providing services to taxonomists for standard genome sequencing and annotation.</title>
        <authorList>
            <consortium name="The Broad Institute Genomics Platform"/>
            <consortium name="The Broad Institute Genome Sequencing Center for Infectious Disease"/>
            <person name="Wu L."/>
            <person name="Ma J."/>
        </authorList>
    </citation>
    <scope>NUCLEOTIDE SEQUENCE [LARGE SCALE GENOMIC DNA]</scope>
    <source>
        <strain evidence="3">JCM 18326</strain>
    </source>
</reference>